<protein>
    <submittedName>
        <fullName evidence="3">DUF2382 domain-containing protein</fullName>
    </submittedName>
</protein>
<comment type="caution">
    <text evidence="3">The sequence shown here is derived from an EMBL/GenBank/DDBJ whole genome shotgun (WGS) entry which is preliminary data.</text>
</comment>
<evidence type="ECO:0000313" key="4">
    <source>
        <dbReference type="Proteomes" id="UP000606008"/>
    </source>
</evidence>
<feature type="region of interest" description="Disordered" evidence="1">
    <location>
        <begin position="122"/>
        <end position="158"/>
    </location>
</feature>
<feature type="compositionally biased region" description="Polar residues" evidence="1">
    <location>
        <begin position="146"/>
        <end position="158"/>
    </location>
</feature>
<dbReference type="PANTHER" id="PTHR38463:SF1">
    <property type="entry name" value="STRESS RESPONSE PROTEIN YSNF"/>
    <property type="match status" value="1"/>
</dbReference>
<feature type="domain" description="DUF2382" evidence="2">
    <location>
        <begin position="31"/>
        <end position="140"/>
    </location>
</feature>
<feature type="compositionally biased region" description="Low complexity" evidence="1">
    <location>
        <begin position="127"/>
        <end position="138"/>
    </location>
</feature>
<organism evidence="3 4">
    <name type="scientific">Fibrivirga algicola</name>
    <dbReference type="NCBI Taxonomy" id="2950420"/>
    <lineage>
        <taxon>Bacteria</taxon>
        <taxon>Pseudomonadati</taxon>
        <taxon>Bacteroidota</taxon>
        <taxon>Cytophagia</taxon>
        <taxon>Cytophagales</taxon>
        <taxon>Spirosomataceae</taxon>
        <taxon>Fibrivirga</taxon>
    </lineage>
</organism>
<reference evidence="4" key="2">
    <citation type="submission" date="2023-07" db="EMBL/GenBank/DDBJ databases">
        <authorList>
            <person name="Jung D.-H."/>
        </authorList>
    </citation>
    <scope>NUCLEOTIDE SEQUENCE [LARGE SCALE GENOMIC DNA]</scope>
    <source>
        <strain evidence="4">JA-25</strain>
    </source>
</reference>
<dbReference type="Proteomes" id="UP000606008">
    <property type="component" value="Unassembled WGS sequence"/>
</dbReference>
<dbReference type="InterPro" id="IPR052967">
    <property type="entry name" value="Stress_Response_Assoc"/>
</dbReference>
<dbReference type="PANTHER" id="PTHR38463">
    <property type="entry name" value="STRESS RESPONSE PROTEIN YSNF"/>
    <property type="match status" value="1"/>
</dbReference>
<dbReference type="RefSeq" id="WP_166691632.1">
    <property type="nucleotide sequence ID" value="NZ_WAEL01000003.1"/>
</dbReference>
<dbReference type="EMBL" id="WAEL01000003">
    <property type="protein sequence ID" value="NID10235.1"/>
    <property type="molecule type" value="Genomic_DNA"/>
</dbReference>
<evidence type="ECO:0000259" key="2">
    <source>
        <dbReference type="Pfam" id="PF09557"/>
    </source>
</evidence>
<reference evidence="4" key="1">
    <citation type="submission" date="2019-09" db="EMBL/GenBank/DDBJ databases">
        <authorList>
            <person name="Jung D.-H."/>
        </authorList>
    </citation>
    <scope>NUCLEOTIDE SEQUENCE [LARGE SCALE GENOMIC DNA]</scope>
    <source>
        <strain evidence="4">JA-25</strain>
    </source>
</reference>
<evidence type="ECO:0000313" key="3">
    <source>
        <dbReference type="EMBL" id="NID10235.1"/>
    </source>
</evidence>
<keyword evidence="4" id="KW-1185">Reference proteome</keyword>
<evidence type="ECO:0000256" key="1">
    <source>
        <dbReference type="SAM" id="MobiDB-lite"/>
    </source>
</evidence>
<gene>
    <name evidence="3" type="ORF">F7231_08620</name>
</gene>
<dbReference type="InterPro" id="IPR019060">
    <property type="entry name" value="DUF2382"/>
</dbReference>
<accession>A0ABX0QCY5</accession>
<sequence length="158" mass="17763">MFPTNSYTTPTTKPLVDDGPLAASSSTVVIPIIEEQLQVRTEWVETGRVRVSKEVHEEVQTVDVPVTHEVVDVQRVPINRVVDAVPLSRQEGDTLVLPVVREEVVTSIRLVLVEEVRITRKQEQTTDRQTVTTRQETVSVHRIRGETTTDSAQTKEIT</sequence>
<dbReference type="NCBIfam" id="TIGR02271">
    <property type="entry name" value="YsnF/AvaK domain"/>
    <property type="match status" value="1"/>
</dbReference>
<dbReference type="Pfam" id="PF09557">
    <property type="entry name" value="DUF2382"/>
    <property type="match status" value="1"/>
</dbReference>
<name>A0ABX0QCY5_9BACT</name>
<proteinExistence type="predicted"/>